<dbReference type="EMBL" id="CAIX01000029">
    <property type="protein sequence ID" value="CCI42115.1"/>
    <property type="molecule type" value="Genomic_DNA"/>
</dbReference>
<protein>
    <submittedName>
        <fullName evidence="2">Uncharacterized protein</fullName>
    </submittedName>
</protein>
<organism evidence="2 3">
    <name type="scientific">Albugo candida</name>
    <dbReference type="NCBI Taxonomy" id="65357"/>
    <lineage>
        <taxon>Eukaryota</taxon>
        <taxon>Sar</taxon>
        <taxon>Stramenopiles</taxon>
        <taxon>Oomycota</taxon>
        <taxon>Peronosporomycetes</taxon>
        <taxon>Albuginales</taxon>
        <taxon>Albuginaceae</taxon>
        <taxon>Albugo</taxon>
    </lineage>
</organism>
<feature type="signal peptide" evidence="1">
    <location>
        <begin position="1"/>
        <end position="16"/>
    </location>
</feature>
<dbReference type="InterPro" id="IPR023214">
    <property type="entry name" value="HAD_sf"/>
</dbReference>
<keyword evidence="3" id="KW-1185">Reference proteome</keyword>
<name>A0A024G5G8_9STRA</name>
<dbReference type="InParanoid" id="A0A024G5G8"/>
<comment type="caution">
    <text evidence="2">The sequence shown here is derived from an EMBL/GenBank/DDBJ whole genome shotgun (WGS) entry which is preliminary data.</text>
</comment>
<dbReference type="Gene3D" id="3.40.50.1000">
    <property type="entry name" value="HAD superfamily/HAD-like"/>
    <property type="match status" value="1"/>
</dbReference>
<evidence type="ECO:0000256" key="1">
    <source>
        <dbReference type="SAM" id="SignalP"/>
    </source>
</evidence>
<reference evidence="2 3" key="1">
    <citation type="submission" date="2012-05" db="EMBL/GenBank/DDBJ databases">
        <title>Recombination and specialization in a pathogen metapopulation.</title>
        <authorList>
            <person name="Gardiner A."/>
            <person name="Kemen E."/>
            <person name="Schultz-Larsen T."/>
            <person name="MacLean D."/>
            <person name="Van Oosterhout C."/>
            <person name="Jones J.D.G."/>
        </authorList>
    </citation>
    <scope>NUCLEOTIDE SEQUENCE [LARGE SCALE GENOMIC DNA]</scope>
    <source>
        <strain evidence="2 3">Ac Nc2</strain>
    </source>
</reference>
<dbReference type="AlphaFoldDB" id="A0A024G5G8"/>
<dbReference type="SUPFAM" id="SSF56784">
    <property type="entry name" value="HAD-like"/>
    <property type="match status" value="1"/>
</dbReference>
<proteinExistence type="predicted"/>
<accession>A0A024G5G8</accession>
<feature type="chain" id="PRO_5001529340" evidence="1">
    <location>
        <begin position="17"/>
        <end position="406"/>
    </location>
</feature>
<evidence type="ECO:0000313" key="2">
    <source>
        <dbReference type="EMBL" id="CCI42115.1"/>
    </source>
</evidence>
<dbReference type="InterPro" id="IPR036412">
    <property type="entry name" value="HAD-like_sf"/>
</dbReference>
<dbReference type="Proteomes" id="UP000053237">
    <property type="component" value="Unassembled WGS sequence"/>
</dbReference>
<keyword evidence="1" id="KW-0732">Signal</keyword>
<sequence length="406" mass="45384">MVNKLLLIAILPLVCSQHTKREAFMTAIRNKLDDAQPGEEIAIQESVTFFEAVFDKIEGERLDNPILLLDLDHTLANAAYEITLMAAQIRTDTFQFTWAEVEKIFAFSEADTNCRNLLKDSKVIVDLLNTIRTEASKHPSSDVFSVKNLKYEVARWSKDAYYALRRNSDCSFLKTTLAARLRTKLKDEHIAALEANMLKYTEENKLGEDKDFDHYTLTRNKDVYTTPDKKMMGDIRSIIKVYEEQNLLINALKEVHATPYVSSASQQDSVKRAVKILKLPIAEENAYGTASVESADIIKGKGNSNDGKNKVQTVMNGMTQSGKSGKVYFAAGDTDSDYEMMEAALGNGGYALIIQNGNKLSEKLQKLTTREGTGGRVLVQRVNEAKGEWVYSSATMGFNPKLLSSK</sequence>
<gene>
    <name evidence="2" type="ORF">BN9_028990</name>
</gene>
<evidence type="ECO:0000313" key="3">
    <source>
        <dbReference type="Proteomes" id="UP000053237"/>
    </source>
</evidence>